<feature type="compositionally biased region" description="Basic residues" evidence="1">
    <location>
        <begin position="1"/>
        <end position="17"/>
    </location>
</feature>
<accession>A0A4R5KBW9</accession>
<keyword evidence="2" id="KW-0472">Membrane</keyword>
<feature type="transmembrane region" description="Helical" evidence="2">
    <location>
        <begin position="53"/>
        <end position="79"/>
    </location>
</feature>
<keyword evidence="2" id="KW-1133">Transmembrane helix</keyword>
<feature type="compositionally biased region" description="Low complexity" evidence="1">
    <location>
        <begin position="85"/>
        <end position="105"/>
    </location>
</feature>
<evidence type="ECO:0000256" key="1">
    <source>
        <dbReference type="SAM" id="MobiDB-lite"/>
    </source>
</evidence>
<evidence type="ECO:0000256" key="2">
    <source>
        <dbReference type="SAM" id="Phobius"/>
    </source>
</evidence>
<proteinExistence type="predicted"/>
<dbReference type="OrthoDB" id="8988083at2"/>
<organism evidence="3 4">
    <name type="scientific">Arthrobacter terricola</name>
    <dbReference type="NCBI Taxonomy" id="2547396"/>
    <lineage>
        <taxon>Bacteria</taxon>
        <taxon>Bacillati</taxon>
        <taxon>Actinomycetota</taxon>
        <taxon>Actinomycetes</taxon>
        <taxon>Micrococcales</taxon>
        <taxon>Micrococcaceae</taxon>
        <taxon>Arthrobacter</taxon>
    </lineage>
</organism>
<dbReference type="EMBL" id="SMRU01000022">
    <property type="protein sequence ID" value="TDF92671.1"/>
    <property type="molecule type" value="Genomic_DNA"/>
</dbReference>
<feature type="region of interest" description="Disordered" evidence="1">
    <location>
        <begin position="83"/>
        <end position="112"/>
    </location>
</feature>
<reference evidence="3 4" key="1">
    <citation type="submission" date="2019-03" db="EMBL/GenBank/DDBJ databases">
        <title>Whole genome sequence of Arthrobacter sp JH1-1.</title>
        <authorList>
            <person name="Trinh H.N."/>
        </authorList>
    </citation>
    <scope>NUCLEOTIDE SEQUENCE [LARGE SCALE GENOMIC DNA]</scope>
    <source>
        <strain evidence="3 4">JH1-1</strain>
    </source>
</reference>
<dbReference type="Proteomes" id="UP000295511">
    <property type="component" value="Unassembled WGS sequence"/>
</dbReference>
<keyword evidence="4" id="KW-1185">Reference proteome</keyword>
<evidence type="ECO:0000313" key="3">
    <source>
        <dbReference type="EMBL" id="TDF92671.1"/>
    </source>
</evidence>
<gene>
    <name evidence="3" type="ORF">E1809_17620</name>
</gene>
<evidence type="ECO:0000313" key="4">
    <source>
        <dbReference type="Proteomes" id="UP000295511"/>
    </source>
</evidence>
<comment type="caution">
    <text evidence="3">The sequence shown here is derived from an EMBL/GenBank/DDBJ whole genome shotgun (WGS) entry which is preliminary data.</text>
</comment>
<name>A0A4R5KBW9_9MICC</name>
<keyword evidence="2" id="KW-0812">Transmembrane</keyword>
<protein>
    <submittedName>
        <fullName evidence="3">Uncharacterized protein</fullName>
    </submittedName>
</protein>
<dbReference type="AlphaFoldDB" id="A0A4R5KBW9"/>
<sequence>MSNSRPARKLNRVHTRHEPRLQQSGVGTETPAPAPPPRGNTVKPTGPGRNHGLPFMILAGVVLALSFWVGPIASTLLWAGPPPAAAGSTGSPAAAGSTGSAADPAPENPWAIHPGAADRIRAAGLPVSTDEGILEHFHSHLDVFVDGKAVTVPTGIGYPDIAEGQSGARSPLHTQDASGILYIEAKTPGQRFTLGQVLQEWGVISNTGAIGGLPAEGWAVFINGKGQTTSVYSVFLHPKDEIALIHGTAPVKIPSSYNFPPNL</sequence>
<feature type="region of interest" description="Disordered" evidence="1">
    <location>
        <begin position="1"/>
        <end position="47"/>
    </location>
</feature>
<dbReference type="RefSeq" id="WP_133205539.1">
    <property type="nucleotide sequence ID" value="NZ_SMRU01000022.1"/>
</dbReference>